<comment type="caution">
    <text evidence="2">The sequence shown here is derived from an EMBL/GenBank/DDBJ whole genome shotgun (WGS) entry which is preliminary data.</text>
</comment>
<evidence type="ECO:0000313" key="3">
    <source>
        <dbReference type="Proteomes" id="UP001153328"/>
    </source>
</evidence>
<evidence type="ECO:0000313" key="2">
    <source>
        <dbReference type="EMBL" id="CAG7656772.1"/>
    </source>
</evidence>
<feature type="compositionally biased region" description="Low complexity" evidence="1">
    <location>
        <begin position="389"/>
        <end position="413"/>
    </location>
</feature>
<feature type="region of interest" description="Disordered" evidence="1">
    <location>
        <begin position="449"/>
        <end position="503"/>
    </location>
</feature>
<dbReference type="Proteomes" id="UP001153328">
    <property type="component" value="Unassembled WGS sequence"/>
</dbReference>
<feature type="compositionally biased region" description="Basic residues" evidence="1">
    <location>
        <begin position="290"/>
        <end position="301"/>
    </location>
</feature>
<feature type="compositionally biased region" description="Basic and acidic residues" evidence="1">
    <location>
        <begin position="646"/>
        <end position="656"/>
    </location>
</feature>
<feature type="region of interest" description="Disordered" evidence="1">
    <location>
        <begin position="275"/>
        <end position="423"/>
    </location>
</feature>
<protein>
    <submittedName>
        <fullName evidence="2">Uncharacterized protein</fullName>
    </submittedName>
</protein>
<feature type="compositionally biased region" description="Basic and acidic residues" evidence="1">
    <location>
        <begin position="530"/>
        <end position="545"/>
    </location>
</feature>
<organism evidence="2 3">
    <name type="scientific">Actinacidiphila bryophytorum</name>
    <dbReference type="NCBI Taxonomy" id="1436133"/>
    <lineage>
        <taxon>Bacteria</taxon>
        <taxon>Bacillati</taxon>
        <taxon>Actinomycetota</taxon>
        <taxon>Actinomycetes</taxon>
        <taxon>Kitasatosporales</taxon>
        <taxon>Streptomycetaceae</taxon>
        <taxon>Actinacidiphila</taxon>
    </lineage>
</organism>
<feature type="compositionally biased region" description="Basic residues" evidence="1">
    <location>
        <begin position="615"/>
        <end position="625"/>
    </location>
</feature>
<name>A0A9W4H7U8_9ACTN</name>
<sequence>MGRRLHRIGHRDQHRHHRDLRLEGRLDLGRQPAGDLRLERHHHPDRLVGQRGEPVLQRDDRTRRLDQLRLPGHLVRLGRHADADLHRQLTAAPSPPRYDAGGLPSRGSAGGRVKDIVQTPRHTDRSVLASGHTPSLHPVFPYLQEEPHVRHTDVVRRQQTGTTGRGWRRPHTAAAALPPRSGRLPGHRPADGVSGHRGGHHGRALLHALHPVRGRHVDHHPLRHDLPLLRVGLGDRQRRRRLRLARRRARRPMGPGQHGGLRPADRLAAGLLRTAERRQQGRLPGALRTGQHRRGHRAGRHARTDQGLLTAARPGHGDGRLDDGAGGRQPGRHHRHQPDPGHLQLAGRTALLRPVGPGGLRRGDRRPARAVPAAPRPDHGHPAGPRPGRGPSQGHRPAGRPACRMAADAAAGHRGLRPGHRPLPAAVLRRRRQLRRLLRHHLRLQRAARQRGRQLVLGRQRHRAGRGRPAVRPAQGAQALHGRRGGRLHRDDGGLRHQGDPPDHRLLHLRLALRRHRRLQRGGLRPVDGGLHRDGREAQPGRHGDGPGGVGLDDTDRGRGLRGLHPGARHLGDPARRPRAAGHGGAGAGGARAGDRRRPPGHLRGAGQVPGGQGARRRHRPRRPGGRPGRPRDRPEGRAAAGGAAEVRDEGPEGRARRPLTVAHLVVDLRRRPGPLPALRLPDGRALEPPQSP</sequence>
<gene>
    <name evidence="2" type="ORF">SBRY_80064</name>
</gene>
<accession>A0A9W4H7U8</accession>
<proteinExistence type="predicted"/>
<feature type="region of interest" description="Disordered" evidence="1">
    <location>
        <begin position="158"/>
        <end position="199"/>
    </location>
</feature>
<evidence type="ECO:0000256" key="1">
    <source>
        <dbReference type="SAM" id="MobiDB-lite"/>
    </source>
</evidence>
<feature type="region of interest" description="Disordered" evidence="1">
    <location>
        <begin position="520"/>
        <end position="693"/>
    </location>
</feature>
<dbReference type="AlphaFoldDB" id="A0A9W4H7U8"/>
<feature type="compositionally biased region" description="Low complexity" evidence="1">
    <location>
        <begin position="467"/>
        <end position="477"/>
    </location>
</feature>
<feature type="compositionally biased region" description="Basic and acidic residues" evidence="1">
    <location>
        <begin position="488"/>
        <end position="503"/>
    </location>
</feature>
<feature type="compositionally biased region" description="Gly residues" evidence="1">
    <location>
        <begin position="582"/>
        <end position="592"/>
    </location>
</feature>
<dbReference type="EMBL" id="CAJVAX010000022">
    <property type="protein sequence ID" value="CAG7656772.1"/>
    <property type="molecule type" value="Genomic_DNA"/>
</dbReference>
<feature type="region of interest" description="Disordered" evidence="1">
    <location>
        <begin position="90"/>
        <end position="113"/>
    </location>
</feature>
<reference evidence="2" key="1">
    <citation type="submission" date="2021-06" db="EMBL/GenBank/DDBJ databases">
        <authorList>
            <person name="Arsene-Ploetze F."/>
        </authorList>
    </citation>
    <scope>NUCLEOTIDE SEQUENCE</scope>
    <source>
        <strain evidence="2">SBRY1</strain>
    </source>
</reference>
<feature type="region of interest" description="Disordered" evidence="1">
    <location>
        <begin position="245"/>
        <end position="264"/>
    </location>
</feature>
<keyword evidence="3" id="KW-1185">Reference proteome</keyword>
<feature type="compositionally biased region" description="Basic and acidic residues" evidence="1">
    <location>
        <begin position="315"/>
        <end position="325"/>
    </location>
</feature>